<feature type="transmembrane region" description="Helical" evidence="8">
    <location>
        <begin position="137"/>
        <end position="156"/>
    </location>
</feature>
<proteinExistence type="inferred from homology"/>
<organism evidence="9 10">
    <name type="scientific">Nocardiopsis composta</name>
    <dbReference type="NCBI Taxonomy" id="157465"/>
    <lineage>
        <taxon>Bacteria</taxon>
        <taxon>Bacillati</taxon>
        <taxon>Actinomycetota</taxon>
        <taxon>Actinomycetes</taxon>
        <taxon>Streptosporangiales</taxon>
        <taxon>Nocardiopsidaceae</taxon>
        <taxon>Nocardiopsis</taxon>
    </lineage>
</organism>
<dbReference type="PANTHER" id="PTHR30003">
    <property type="entry name" value="L-LACTATE PERMEASE"/>
    <property type="match status" value="1"/>
</dbReference>
<keyword evidence="5 8" id="KW-0812">Transmembrane</keyword>
<feature type="transmembrane region" description="Helical" evidence="8">
    <location>
        <begin position="228"/>
        <end position="248"/>
    </location>
</feature>
<feature type="transmembrane region" description="Helical" evidence="8">
    <location>
        <begin position="538"/>
        <end position="558"/>
    </location>
</feature>
<evidence type="ECO:0000256" key="4">
    <source>
        <dbReference type="ARBA" id="ARBA00022475"/>
    </source>
</evidence>
<feature type="transmembrane region" description="Helical" evidence="8">
    <location>
        <begin position="329"/>
        <end position="351"/>
    </location>
</feature>
<feature type="transmembrane region" description="Helical" evidence="8">
    <location>
        <begin position="163"/>
        <end position="185"/>
    </location>
</feature>
<evidence type="ECO:0000256" key="1">
    <source>
        <dbReference type="ARBA" id="ARBA00004651"/>
    </source>
</evidence>
<dbReference type="Pfam" id="PF02652">
    <property type="entry name" value="Lactate_perm"/>
    <property type="match status" value="1"/>
</dbReference>
<keyword evidence="6 8" id="KW-1133">Transmembrane helix</keyword>
<gene>
    <name evidence="9" type="ORF">HDA36_000150</name>
</gene>
<feature type="transmembrane region" description="Helical" evidence="8">
    <location>
        <begin position="382"/>
        <end position="403"/>
    </location>
</feature>
<keyword evidence="7 8" id="KW-0472">Membrane</keyword>
<feature type="transmembrane region" description="Helical" evidence="8">
    <location>
        <begin position="448"/>
        <end position="470"/>
    </location>
</feature>
<feature type="transmembrane region" description="Helical" evidence="8">
    <location>
        <begin position="254"/>
        <end position="271"/>
    </location>
</feature>
<dbReference type="NCBIfam" id="TIGR00795">
    <property type="entry name" value="lctP"/>
    <property type="match status" value="1"/>
</dbReference>
<feature type="transmembrane region" description="Helical" evidence="8">
    <location>
        <begin position="114"/>
        <end position="131"/>
    </location>
</feature>
<evidence type="ECO:0000256" key="3">
    <source>
        <dbReference type="ARBA" id="ARBA00022448"/>
    </source>
</evidence>
<dbReference type="GO" id="GO:0015295">
    <property type="term" value="F:solute:proton symporter activity"/>
    <property type="evidence" value="ECO:0007669"/>
    <property type="project" value="TreeGrafter"/>
</dbReference>
<evidence type="ECO:0000313" key="9">
    <source>
        <dbReference type="EMBL" id="MBB5430066.1"/>
    </source>
</evidence>
<keyword evidence="4 8" id="KW-1003">Cell membrane</keyword>
<comment type="similarity">
    <text evidence="2 8">Belongs to the lactate permease family.</text>
</comment>
<evidence type="ECO:0000256" key="8">
    <source>
        <dbReference type="RuleBase" id="RU365092"/>
    </source>
</evidence>
<evidence type="ECO:0000256" key="6">
    <source>
        <dbReference type="ARBA" id="ARBA00022989"/>
    </source>
</evidence>
<keyword evidence="3 8" id="KW-0813">Transport</keyword>
<reference evidence="9 10" key="1">
    <citation type="submission" date="2020-08" db="EMBL/GenBank/DDBJ databases">
        <title>Sequencing the genomes of 1000 actinobacteria strains.</title>
        <authorList>
            <person name="Klenk H.-P."/>
        </authorList>
    </citation>
    <scope>NUCLEOTIDE SEQUENCE [LARGE SCALE GENOMIC DNA]</scope>
    <source>
        <strain evidence="9 10">DSM 44551</strain>
    </source>
</reference>
<feature type="transmembrane region" description="Helical" evidence="8">
    <location>
        <begin position="44"/>
        <end position="65"/>
    </location>
</feature>
<feature type="transmembrane region" description="Helical" evidence="8">
    <location>
        <begin position="415"/>
        <end position="436"/>
    </location>
</feature>
<comment type="subcellular location">
    <subcellularLocation>
        <location evidence="1 8">Cell membrane</location>
        <topology evidence="1 8">Multi-pass membrane protein</topology>
    </subcellularLocation>
</comment>
<evidence type="ECO:0000256" key="7">
    <source>
        <dbReference type="ARBA" id="ARBA00023136"/>
    </source>
</evidence>
<dbReference type="Proteomes" id="UP000572635">
    <property type="component" value="Unassembled WGS sequence"/>
</dbReference>
<evidence type="ECO:0000313" key="10">
    <source>
        <dbReference type="Proteomes" id="UP000572635"/>
    </source>
</evidence>
<dbReference type="GO" id="GO:0005886">
    <property type="term" value="C:plasma membrane"/>
    <property type="evidence" value="ECO:0007669"/>
    <property type="project" value="UniProtKB-SubCell"/>
</dbReference>
<dbReference type="PANTHER" id="PTHR30003:SF0">
    <property type="entry name" value="GLYCOLATE PERMEASE GLCA-RELATED"/>
    <property type="match status" value="1"/>
</dbReference>
<feature type="transmembrane region" description="Helical" evidence="8">
    <location>
        <begin position="71"/>
        <end position="93"/>
    </location>
</feature>
<dbReference type="EMBL" id="JACHDB010000001">
    <property type="protein sequence ID" value="MBB5430066.1"/>
    <property type="molecule type" value="Genomic_DNA"/>
</dbReference>
<comment type="function">
    <text evidence="8">Uptake of L-lactate across the membrane. Can also transport D-lactate and glycolate.</text>
</comment>
<accession>A0A7W8QGS0</accession>
<dbReference type="GO" id="GO:0015129">
    <property type="term" value="F:lactate transmembrane transporter activity"/>
    <property type="evidence" value="ECO:0007669"/>
    <property type="project" value="UniProtKB-UniRule"/>
</dbReference>
<feature type="transmembrane region" description="Helical" evidence="8">
    <location>
        <begin position="16"/>
        <end position="37"/>
    </location>
</feature>
<comment type="caution">
    <text evidence="9">The sequence shown here is derived from an EMBL/GenBank/DDBJ whole genome shotgun (WGS) entry which is preliminary data.</text>
</comment>
<keyword evidence="10" id="KW-1185">Reference proteome</keyword>
<name>A0A7W8QGS0_9ACTN</name>
<dbReference type="InterPro" id="IPR003804">
    <property type="entry name" value="Lactate_perm"/>
</dbReference>
<evidence type="ECO:0000256" key="2">
    <source>
        <dbReference type="ARBA" id="ARBA00010100"/>
    </source>
</evidence>
<sequence>MESEFRPVLDPVGQSAGLSALAAATPLLLLFVLLGAVRMKAHRAALAALACALVVAAAGFGMPVLTAANSALAGAAFGLFPIMWIVVNAIWIYNMTVQTGHFEVLRRSICSVSPDLRVQAVVIAFCFGGLLEALAGFGTPVAISAAMLIALGLAPMKAAAAALVANTAPVAFGAMAAPITTLAALTDLSVHEVSSMVGRQTPVLAAVVPLVLVLIVDGRRGLRQTWPAALLVGVVFALAQFAAANYLSAQLTDVVAALAATGALVLMLRRWRPAEEVAAESAAGERAAARAEGAARLAHRVEAGADGGGPALRTTPAERRGRAETLRAYAPYLVIIAVFSLAQIGPVKALLEQTTTAFPWPGLHVLNADGTPAKSTVFTLDWLASSGTLLLLCGIAVAAIIGLRPGESLRVYWHTLCRLRTAALTVALVLGLAYLLNLSGQTTAIGHWLAGAGAAFAFLSPVLGWLGVAVTGSDTSANALFGSMQATVAAQTGADPLLYASANSSGGVIGKMISPQNLAIATAVTGIDGREGDLLRKVIGWSLLFLLAMCLLVVLQAGDVLGWMVP</sequence>
<feature type="transmembrane region" description="Helical" evidence="8">
    <location>
        <begin position="197"/>
        <end position="216"/>
    </location>
</feature>
<dbReference type="RefSeq" id="WP_184387659.1">
    <property type="nucleotide sequence ID" value="NZ_JACHDB010000001.1"/>
</dbReference>
<dbReference type="AlphaFoldDB" id="A0A7W8QGS0"/>
<protein>
    <recommendedName>
        <fullName evidence="8">L-lactate permease</fullName>
    </recommendedName>
</protein>
<evidence type="ECO:0000256" key="5">
    <source>
        <dbReference type="ARBA" id="ARBA00022692"/>
    </source>
</evidence>